<organism evidence="2 3">
    <name type="scientific">Neptunomonas marina</name>
    <dbReference type="NCBI Taxonomy" id="1815562"/>
    <lineage>
        <taxon>Bacteria</taxon>
        <taxon>Pseudomonadati</taxon>
        <taxon>Pseudomonadota</taxon>
        <taxon>Gammaproteobacteria</taxon>
        <taxon>Oceanospirillales</taxon>
        <taxon>Oceanospirillaceae</taxon>
        <taxon>Neptunomonas</taxon>
    </lineage>
</organism>
<proteinExistence type="predicted"/>
<dbReference type="Gene3D" id="1.20.1440.40">
    <property type="entry name" value="YqcC-like"/>
    <property type="match status" value="1"/>
</dbReference>
<feature type="domain" description="YqcC-like" evidence="1">
    <location>
        <begin position="8"/>
        <end position="102"/>
    </location>
</feature>
<evidence type="ECO:0000313" key="2">
    <source>
        <dbReference type="EMBL" id="RVU32177.1"/>
    </source>
</evidence>
<name>A0A437QCC3_9GAMM</name>
<dbReference type="GO" id="GO:0044010">
    <property type="term" value="P:single-species biofilm formation"/>
    <property type="evidence" value="ECO:0007669"/>
    <property type="project" value="TreeGrafter"/>
</dbReference>
<dbReference type="PIRSF" id="PIRSF006257">
    <property type="entry name" value="UCP006257"/>
    <property type="match status" value="1"/>
</dbReference>
<dbReference type="PANTHER" id="PTHR39586:SF1">
    <property type="entry name" value="CYTOPLASMIC PROTEIN"/>
    <property type="match status" value="1"/>
</dbReference>
<protein>
    <submittedName>
        <fullName evidence="2">YqcC family protein</fullName>
    </submittedName>
</protein>
<gene>
    <name evidence="2" type="ORF">EOE65_00545</name>
</gene>
<dbReference type="InterPro" id="IPR036814">
    <property type="entry name" value="YqcC-like_sf"/>
</dbReference>
<dbReference type="SUPFAM" id="SSF158452">
    <property type="entry name" value="YqcC-like"/>
    <property type="match status" value="1"/>
</dbReference>
<dbReference type="AlphaFoldDB" id="A0A437QCC3"/>
<dbReference type="InterPro" id="IPR007384">
    <property type="entry name" value="UCP006257"/>
</dbReference>
<reference evidence="2 3" key="1">
    <citation type="submission" date="2019-01" db="EMBL/GenBank/DDBJ databases">
        <authorList>
            <person name="Chen W.-M."/>
        </authorList>
    </citation>
    <scope>NUCLEOTIDE SEQUENCE [LARGE SCALE GENOMIC DNA]</scope>
    <source>
        <strain evidence="2 3">HPM-16</strain>
    </source>
</reference>
<evidence type="ECO:0000259" key="1">
    <source>
        <dbReference type="Pfam" id="PF04287"/>
    </source>
</evidence>
<dbReference type="Proteomes" id="UP000282818">
    <property type="component" value="Unassembled WGS sequence"/>
</dbReference>
<dbReference type="InterPro" id="IPR023376">
    <property type="entry name" value="YqcC-like_dom"/>
</dbReference>
<keyword evidence="3" id="KW-1185">Reference proteome</keyword>
<dbReference type="PANTHER" id="PTHR39586">
    <property type="entry name" value="CYTOPLASMIC PROTEIN-RELATED"/>
    <property type="match status" value="1"/>
</dbReference>
<evidence type="ECO:0000313" key="3">
    <source>
        <dbReference type="Proteomes" id="UP000282818"/>
    </source>
</evidence>
<dbReference type="Pfam" id="PF04287">
    <property type="entry name" value="DUF446"/>
    <property type="match status" value="1"/>
</dbReference>
<sequence length="108" mass="12221">MSHHDQLSGVLSQIKAEMQAKKLWQATPPSAEAMASQQPFCVDTLTFCEWVQWIMLPRFEQMLAAGMPLPSNSDIYSMAEEALKLEPVETSRLAKLFLDLDNCLRTPH</sequence>
<accession>A0A437QCC3</accession>
<comment type="caution">
    <text evidence="2">The sequence shown here is derived from an EMBL/GenBank/DDBJ whole genome shotgun (WGS) entry which is preliminary data.</text>
</comment>
<dbReference type="EMBL" id="SACQ01000001">
    <property type="protein sequence ID" value="RVU32177.1"/>
    <property type="molecule type" value="Genomic_DNA"/>
</dbReference>
<dbReference type="RefSeq" id="WP_127692346.1">
    <property type="nucleotide sequence ID" value="NZ_SACQ01000001.1"/>
</dbReference>